<organism evidence="6 8">
    <name type="scientific">Drosophila virilis</name>
    <name type="common">Fruit fly</name>
    <dbReference type="NCBI Taxonomy" id="7244"/>
    <lineage>
        <taxon>Eukaryota</taxon>
        <taxon>Metazoa</taxon>
        <taxon>Ecdysozoa</taxon>
        <taxon>Arthropoda</taxon>
        <taxon>Hexapoda</taxon>
        <taxon>Insecta</taxon>
        <taxon>Pterygota</taxon>
        <taxon>Neoptera</taxon>
        <taxon>Endopterygota</taxon>
        <taxon>Diptera</taxon>
        <taxon>Brachycera</taxon>
        <taxon>Muscomorpha</taxon>
        <taxon>Ephydroidea</taxon>
        <taxon>Drosophilidae</taxon>
        <taxon>Drosophila</taxon>
    </lineage>
</organism>
<evidence type="ECO:0000256" key="1">
    <source>
        <dbReference type="ARBA" id="ARBA00009500"/>
    </source>
</evidence>
<dbReference type="AlphaFoldDB" id="B4ME42"/>
<dbReference type="InterPro" id="IPR000215">
    <property type="entry name" value="Serpin_fam"/>
</dbReference>
<dbReference type="SMART" id="SM00093">
    <property type="entry name" value="SERPIN"/>
    <property type="match status" value="1"/>
</dbReference>
<gene>
    <name evidence="6" type="primary">Dvir\GJ17545</name>
    <name evidence="6" type="ORF">Dvir_GJ17545</name>
</gene>
<dbReference type="PROSITE" id="PS00284">
    <property type="entry name" value="SERPIN"/>
    <property type="match status" value="1"/>
</dbReference>
<dbReference type="GO" id="GO:0005615">
    <property type="term" value="C:extracellular space"/>
    <property type="evidence" value="ECO:0007669"/>
    <property type="project" value="InterPro"/>
</dbReference>
<proteinExistence type="inferred from homology"/>
<reference evidence="6" key="2">
    <citation type="journal article" date="2008" name="Bioinformatics">
        <title>Assembly reconciliation.</title>
        <authorList>
            <person name="Zimin A.V."/>
            <person name="Smith D.R."/>
            <person name="Sutton G."/>
            <person name="Yorke J.A."/>
        </authorList>
    </citation>
    <scope>NUCLEOTIDE SEQUENCE</scope>
    <source>
        <strain evidence="6">TSC#15010-1051.87</strain>
    </source>
</reference>
<evidence type="ECO:0000256" key="4">
    <source>
        <dbReference type="RuleBase" id="RU000411"/>
    </source>
</evidence>
<dbReference type="EMBL" id="CH940662">
    <property type="protein sequence ID" value="KRF78531.1"/>
    <property type="molecule type" value="Genomic_DNA"/>
</dbReference>
<protein>
    <submittedName>
        <fullName evidence="6">Uncharacterized protein, isoform A</fullName>
    </submittedName>
    <submittedName>
        <fullName evidence="7">Uncharacterized protein, isoform B</fullName>
    </submittedName>
</protein>
<dbReference type="OMA" id="VPMSLNM"/>
<dbReference type="KEGG" id="dvi:6635953"/>
<reference evidence="6 8" key="1">
    <citation type="journal article" date="2007" name="Nature">
        <title>Evolution of genes and genomes on the Drosophila phylogeny.</title>
        <authorList>
            <consortium name="Drosophila 12 Genomes Consortium"/>
            <person name="Clark A.G."/>
            <person name="Eisen M.B."/>
            <person name="Smith D.R."/>
            <person name="Bergman C.M."/>
            <person name="Oliver B."/>
            <person name="Markow T.A."/>
            <person name="Kaufman T.C."/>
            <person name="Kellis M."/>
            <person name="Gelbart W."/>
            <person name="Iyer V.N."/>
            <person name="Pollard D.A."/>
            <person name="Sackton T.B."/>
            <person name="Larracuente A.M."/>
            <person name="Singh N.D."/>
            <person name="Abad J.P."/>
            <person name="Abt D.N."/>
            <person name="Adryan B."/>
            <person name="Aguade M."/>
            <person name="Akashi H."/>
            <person name="Anderson W.W."/>
            <person name="Aquadro C.F."/>
            <person name="Ardell D.H."/>
            <person name="Arguello R."/>
            <person name="Artieri C.G."/>
            <person name="Barbash D.A."/>
            <person name="Barker D."/>
            <person name="Barsanti P."/>
            <person name="Batterham P."/>
            <person name="Batzoglou S."/>
            <person name="Begun D."/>
            <person name="Bhutkar A."/>
            <person name="Blanco E."/>
            <person name="Bosak S.A."/>
            <person name="Bradley R.K."/>
            <person name="Brand A.D."/>
            <person name="Brent M.R."/>
            <person name="Brooks A.N."/>
            <person name="Brown R.H."/>
            <person name="Butlin R.K."/>
            <person name="Caggese C."/>
            <person name="Calvi B.R."/>
            <person name="Bernardo de Carvalho A."/>
            <person name="Caspi A."/>
            <person name="Castrezana S."/>
            <person name="Celniker S.E."/>
            <person name="Chang J.L."/>
            <person name="Chapple C."/>
            <person name="Chatterji S."/>
            <person name="Chinwalla A."/>
            <person name="Civetta A."/>
            <person name="Clifton S.W."/>
            <person name="Comeron J.M."/>
            <person name="Costello J.C."/>
            <person name="Coyne J.A."/>
            <person name="Daub J."/>
            <person name="David R.G."/>
            <person name="Delcher A.L."/>
            <person name="Delehaunty K."/>
            <person name="Do C.B."/>
            <person name="Ebling H."/>
            <person name="Edwards K."/>
            <person name="Eickbush T."/>
            <person name="Evans J.D."/>
            <person name="Filipski A."/>
            <person name="Findeiss S."/>
            <person name="Freyhult E."/>
            <person name="Fulton L."/>
            <person name="Fulton R."/>
            <person name="Garcia A.C."/>
            <person name="Gardiner A."/>
            <person name="Garfield D.A."/>
            <person name="Garvin B.E."/>
            <person name="Gibson G."/>
            <person name="Gilbert D."/>
            <person name="Gnerre S."/>
            <person name="Godfrey J."/>
            <person name="Good R."/>
            <person name="Gotea V."/>
            <person name="Gravely B."/>
            <person name="Greenberg A.J."/>
            <person name="Griffiths-Jones S."/>
            <person name="Gross S."/>
            <person name="Guigo R."/>
            <person name="Gustafson E.A."/>
            <person name="Haerty W."/>
            <person name="Hahn M.W."/>
            <person name="Halligan D.L."/>
            <person name="Halpern A.L."/>
            <person name="Halter G.M."/>
            <person name="Han M.V."/>
            <person name="Heger A."/>
            <person name="Hillier L."/>
            <person name="Hinrichs A.S."/>
            <person name="Holmes I."/>
            <person name="Hoskins R.A."/>
            <person name="Hubisz M.J."/>
            <person name="Hultmark D."/>
            <person name="Huntley M.A."/>
            <person name="Jaffe D.B."/>
            <person name="Jagadeeshan S."/>
            <person name="Jeck W.R."/>
            <person name="Johnson J."/>
            <person name="Jones C.D."/>
            <person name="Jordan W.C."/>
            <person name="Karpen G.H."/>
            <person name="Kataoka E."/>
            <person name="Keightley P.D."/>
            <person name="Kheradpour P."/>
            <person name="Kirkness E.F."/>
            <person name="Koerich L.B."/>
            <person name="Kristiansen K."/>
            <person name="Kudrna D."/>
            <person name="Kulathinal R.J."/>
            <person name="Kumar S."/>
            <person name="Kwok R."/>
            <person name="Lander E."/>
            <person name="Langley C.H."/>
            <person name="Lapoint R."/>
            <person name="Lazzaro B.P."/>
            <person name="Lee S.J."/>
            <person name="Levesque L."/>
            <person name="Li R."/>
            <person name="Lin C.F."/>
            <person name="Lin M.F."/>
            <person name="Lindblad-Toh K."/>
            <person name="Llopart A."/>
            <person name="Long M."/>
            <person name="Low L."/>
            <person name="Lozovsky E."/>
            <person name="Lu J."/>
            <person name="Luo M."/>
            <person name="Machado C.A."/>
            <person name="Makalowski W."/>
            <person name="Marzo M."/>
            <person name="Matsuda M."/>
            <person name="Matzkin L."/>
            <person name="McAllister B."/>
            <person name="McBride C.S."/>
            <person name="McKernan B."/>
            <person name="McKernan K."/>
            <person name="Mendez-Lago M."/>
            <person name="Minx P."/>
            <person name="Mollenhauer M.U."/>
            <person name="Montooth K."/>
            <person name="Mount S.M."/>
            <person name="Mu X."/>
            <person name="Myers E."/>
            <person name="Negre B."/>
            <person name="Newfeld S."/>
            <person name="Nielsen R."/>
            <person name="Noor M.A."/>
            <person name="O'Grady P."/>
            <person name="Pachter L."/>
            <person name="Papaceit M."/>
            <person name="Parisi M.J."/>
            <person name="Parisi M."/>
            <person name="Parts L."/>
            <person name="Pedersen J.S."/>
            <person name="Pesole G."/>
            <person name="Phillippy A.M."/>
            <person name="Ponting C.P."/>
            <person name="Pop M."/>
            <person name="Porcelli D."/>
            <person name="Powell J.R."/>
            <person name="Prohaska S."/>
            <person name="Pruitt K."/>
            <person name="Puig M."/>
            <person name="Quesneville H."/>
            <person name="Ram K.R."/>
            <person name="Rand D."/>
            <person name="Rasmussen M.D."/>
            <person name="Reed L.K."/>
            <person name="Reenan R."/>
            <person name="Reily A."/>
            <person name="Remington K.A."/>
            <person name="Rieger T.T."/>
            <person name="Ritchie M.G."/>
            <person name="Robin C."/>
            <person name="Rogers Y.H."/>
            <person name="Rohde C."/>
            <person name="Rozas J."/>
            <person name="Rubenfield M.J."/>
            <person name="Ruiz A."/>
            <person name="Russo S."/>
            <person name="Salzberg S.L."/>
            <person name="Sanchez-Gracia A."/>
            <person name="Saranga D.J."/>
            <person name="Sato H."/>
            <person name="Schaeffer S.W."/>
            <person name="Schatz M.C."/>
            <person name="Schlenke T."/>
            <person name="Schwartz R."/>
            <person name="Segarra C."/>
            <person name="Singh R.S."/>
            <person name="Sirot L."/>
            <person name="Sirota M."/>
            <person name="Sisneros N.B."/>
            <person name="Smith C.D."/>
            <person name="Smith T.F."/>
            <person name="Spieth J."/>
            <person name="Stage D.E."/>
            <person name="Stark A."/>
            <person name="Stephan W."/>
            <person name="Strausberg R.L."/>
            <person name="Strempel S."/>
            <person name="Sturgill D."/>
            <person name="Sutton G."/>
            <person name="Sutton G.G."/>
            <person name="Tao W."/>
            <person name="Teichmann S."/>
            <person name="Tobari Y.N."/>
            <person name="Tomimura Y."/>
            <person name="Tsolas J.M."/>
            <person name="Valente V.L."/>
            <person name="Venter E."/>
            <person name="Venter J.C."/>
            <person name="Vicario S."/>
            <person name="Vieira F.G."/>
            <person name="Vilella A.J."/>
            <person name="Villasante A."/>
            <person name="Walenz B."/>
            <person name="Wang J."/>
            <person name="Wasserman M."/>
            <person name="Watts T."/>
            <person name="Wilson D."/>
            <person name="Wilson R.K."/>
            <person name="Wing R.A."/>
            <person name="Wolfner M.F."/>
            <person name="Wong A."/>
            <person name="Wong G.K."/>
            <person name="Wu C.I."/>
            <person name="Wu G."/>
            <person name="Yamamoto D."/>
            <person name="Yang H.P."/>
            <person name="Yang S.P."/>
            <person name="Yorke J.A."/>
            <person name="Yoshida K."/>
            <person name="Zdobnov E."/>
            <person name="Zhang P."/>
            <person name="Zhang Y."/>
            <person name="Zimin A.V."/>
            <person name="Baldwin J."/>
            <person name="Abdouelleil A."/>
            <person name="Abdulkadir J."/>
            <person name="Abebe A."/>
            <person name="Abera B."/>
            <person name="Abreu J."/>
            <person name="Acer S.C."/>
            <person name="Aftuck L."/>
            <person name="Alexander A."/>
            <person name="An P."/>
            <person name="Anderson E."/>
            <person name="Anderson S."/>
            <person name="Arachi H."/>
            <person name="Azer M."/>
            <person name="Bachantsang P."/>
            <person name="Barry A."/>
            <person name="Bayul T."/>
            <person name="Berlin A."/>
            <person name="Bessette D."/>
            <person name="Bloom T."/>
            <person name="Blye J."/>
            <person name="Boguslavskiy L."/>
            <person name="Bonnet C."/>
            <person name="Boukhgalter B."/>
            <person name="Bourzgui I."/>
            <person name="Brown A."/>
            <person name="Cahill P."/>
            <person name="Channer S."/>
            <person name="Cheshatsang Y."/>
            <person name="Chuda L."/>
            <person name="Citroen M."/>
            <person name="Collymore A."/>
            <person name="Cooke P."/>
            <person name="Costello M."/>
            <person name="D'Aco K."/>
            <person name="Daza R."/>
            <person name="De Haan G."/>
            <person name="DeGray S."/>
            <person name="DeMaso C."/>
            <person name="Dhargay N."/>
            <person name="Dooley K."/>
            <person name="Dooley E."/>
            <person name="Doricent M."/>
            <person name="Dorje P."/>
            <person name="Dorjee K."/>
            <person name="Dupes A."/>
            <person name="Elong R."/>
            <person name="Falk J."/>
            <person name="Farina A."/>
            <person name="Faro S."/>
            <person name="Ferguson D."/>
            <person name="Fisher S."/>
            <person name="Foley C.D."/>
            <person name="Franke A."/>
            <person name="Friedrich D."/>
            <person name="Gadbois L."/>
            <person name="Gearin G."/>
            <person name="Gearin C.R."/>
            <person name="Giannoukos G."/>
            <person name="Goode T."/>
            <person name="Graham J."/>
            <person name="Grandbois E."/>
            <person name="Grewal S."/>
            <person name="Gyaltsen K."/>
            <person name="Hafez N."/>
            <person name="Hagos B."/>
            <person name="Hall J."/>
            <person name="Henson C."/>
            <person name="Hollinger A."/>
            <person name="Honan T."/>
            <person name="Huard M.D."/>
            <person name="Hughes L."/>
            <person name="Hurhula B."/>
            <person name="Husby M.E."/>
            <person name="Kamat A."/>
            <person name="Kanga B."/>
            <person name="Kashin S."/>
            <person name="Khazanovich D."/>
            <person name="Kisner P."/>
            <person name="Lance K."/>
            <person name="Lara M."/>
            <person name="Lee W."/>
            <person name="Lennon N."/>
            <person name="Letendre F."/>
            <person name="LeVine R."/>
            <person name="Lipovsky A."/>
            <person name="Liu X."/>
            <person name="Liu J."/>
            <person name="Liu S."/>
            <person name="Lokyitsang T."/>
            <person name="Lokyitsang Y."/>
            <person name="Lubonja R."/>
            <person name="Lui A."/>
            <person name="MacDonald P."/>
            <person name="Magnisalis V."/>
            <person name="Maru K."/>
            <person name="Matthews C."/>
            <person name="McCusker W."/>
            <person name="McDonough S."/>
            <person name="Mehta T."/>
            <person name="Meldrim J."/>
            <person name="Meneus L."/>
            <person name="Mihai O."/>
            <person name="Mihalev A."/>
            <person name="Mihova T."/>
            <person name="Mittelman R."/>
            <person name="Mlenga V."/>
            <person name="Montmayeur A."/>
            <person name="Mulrain L."/>
            <person name="Navidi A."/>
            <person name="Naylor J."/>
            <person name="Negash T."/>
            <person name="Nguyen T."/>
            <person name="Nguyen N."/>
            <person name="Nicol R."/>
            <person name="Norbu C."/>
            <person name="Norbu N."/>
            <person name="Novod N."/>
            <person name="O'Neill B."/>
            <person name="Osman S."/>
            <person name="Markiewicz E."/>
            <person name="Oyono O.L."/>
            <person name="Patti C."/>
            <person name="Phunkhang P."/>
            <person name="Pierre F."/>
            <person name="Priest M."/>
            <person name="Raghuraman S."/>
            <person name="Rege F."/>
            <person name="Reyes R."/>
            <person name="Rise C."/>
            <person name="Rogov P."/>
            <person name="Ross K."/>
            <person name="Ryan E."/>
            <person name="Settipalli S."/>
            <person name="Shea T."/>
            <person name="Sherpa N."/>
            <person name="Shi L."/>
            <person name="Shih D."/>
            <person name="Sparrow T."/>
            <person name="Spaulding J."/>
            <person name="Stalker J."/>
            <person name="Stange-Thomann N."/>
            <person name="Stavropoulos S."/>
            <person name="Stone C."/>
            <person name="Strader C."/>
            <person name="Tesfaye S."/>
            <person name="Thomson T."/>
            <person name="Thoulutsang Y."/>
            <person name="Thoulutsang D."/>
            <person name="Topham K."/>
            <person name="Topping I."/>
            <person name="Tsamla T."/>
            <person name="Vassiliev H."/>
            <person name="Vo A."/>
            <person name="Wangchuk T."/>
            <person name="Wangdi T."/>
            <person name="Weiand M."/>
            <person name="Wilkinson J."/>
            <person name="Wilson A."/>
            <person name="Yadav S."/>
            <person name="Young G."/>
            <person name="Yu Q."/>
            <person name="Zembek L."/>
            <person name="Zhong D."/>
            <person name="Zimmer A."/>
            <person name="Zwirko Z."/>
            <person name="Jaffe D.B."/>
            <person name="Alvarez P."/>
            <person name="Brockman W."/>
            <person name="Butler J."/>
            <person name="Chin C."/>
            <person name="Gnerre S."/>
            <person name="Grabherr M."/>
            <person name="Kleber M."/>
            <person name="Mauceli E."/>
            <person name="MacCallum I."/>
        </authorList>
    </citation>
    <scope>NUCLEOTIDE SEQUENCE [LARGE SCALE GENOMIC DNA]</scope>
    <source>
        <strain evidence="6">TSC#15010-1051.87</strain>
        <strain evidence="8">Tucson 15010-1051.87</strain>
    </source>
</reference>
<dbReference type="InterPro" id="IPR042185">
    <property type="entry name" value="Serpin_sf_2"/>
</dbReference>
<dbReference type="InParanoid" id="B4ME42"/>
<dbReference type="SUPFAM" id="SSF56574">
    <property type="entry name" value="Serpins"/>
    <property type="match status" value="1"/>
</dbReference>
<dbReference type="InterPro" id="IPR036186">
    <property type="entry name" value="Serpin_sf"/>
</dbReference>
<dbReference type="InterPro" id="IPR023795">
    <property type="entry name" value="Serpin_CS"/>
</dbReference>
<keyword evidence="2" id="KW-0646">Protease inhibitor</keyword>
<evidence type="ECO:0000259" key="5">
    <source>
        <dbReference type="SMART" id="SM00093"/>
    </source>
</evidence>
<evidence type="ECO:0000313" key="7">
    <source>
        <dbReference type="EMBL" id="KRF78531.1"/>
    </source>
</evidence>
<comment type="similarity">
    <text evidence="1 4">Belongs to the serpin family.</text>
</comment>
<dbReference type="eggNOG" id="KOG2392">
    <property type="taxonomic scope" value="Eukaryota"/>
</dbReference>
<evidence type="ECO:0000313" key="8">
    <source>
        <dbReference type="Proteomes" id="UP000008792"/>
    </source>
</evidence>
<keyword evidence="8" id="KW-1185">Reference proteome</keyword>
<dbReference type="HOGENOM" id="CLU_023330_0_1_1"/>
<dbReference type="SMR" id="B4ME42"/>
<sequence length="407" mass="45919">MSVCQDTYNDFARELYDVATRNGASPSCIPGTNAIISPISVQTSLMLVFVGAAGRTENELRTGLKLGPGDRQEIAKSYHGFWTQLCNYGNKMTLKTVNRLFVNHKLKLQHEFKELADDYFHSQPVALNFADATKATQQINAFVEQATENKIRDLLQPDAVNAETSAILINALYFKGLFQKPFMPESTMPDDFYLEQNKRVTVDMMYQEDKFKYAELPELSARAVALPYEDSDISLLILLPNKICGLQELERRMANLSLVNIDQHMRTEDVELALPKFSIEYDLDLKDTLQQLGISELFGDTANLSRLFEEAAGQKISAAKHRGYIDVNEAGSEAAAVTFLKVVPMSLNMHKKTFKVDHPFMFFIRNSRAVFFAGRFVSPQKKEFIMSSPAPACSDSMRMHVEEMSVN</sequence>
<dbReference type="EMBL" id="CH940662">
    <property type="protein sequence ID" value="EDW58807.1"/>
    <property type="molecule type" value="Genomic_DNA"/>
</dbReference>
<evidence type="ECO:0000256" key="3">
    <source>
        <dbReference type="ARBA" id="ARBA00022900"/>
    </source>
</evidence>
<dbReference type="FunCoup" id="B4ME42">
    <property type="interactions" value="4"/>
</dbReference>
<evidence type="ECO:0000256" key="2">
    <source>
        <dbReference type="ARBA" id="ARBA00022690"/>
    </source>
</evidence>
<dbReference type="Gene3D" id="3.30.497.10">
    <property type="entry name" value="Antithrombin, subunit I, domain 2"/>
    <property type="match status" value="1"/>
</dbReference>
<dbReference type="GO" id="GO:0004867">
    <property type="term" value="F:serine-type endopeptidase inhibitor activity"/>
    <property type="evidence" value="ECO:0007669"/>
    <property type="project" value="UniProtKB-KW"/>
</dbReference>
<dbReference type="PANTHER" id="PTHR11461">
    <property type="entry name" value="SERINE PROTEASE INHIBITOR, SERPIN"/>
    <property type="match status" value="1"/>
</dbReference>
<evidence type="ECO:0000313" key="6">
    <source>
        <dbReference type="EMBL" id="EDW58807.1"/>
    </source>
</evidence>
<feature type="domain" description="Serpin" evidence="5">
    <location>
        <begin position="16"/>
        <end position="379"/>
    </location>
</feature>
<dbReference type="InterPro" id="IPR023796">
    <property type="entry name" value="Serpin_dom"/>
</dbReference>
<name>B4ME42_DROVI</name>
<accession>B4ME42</accession>
<dbReference type="PANTHER" id="PTHR11461:SF211">
    <property type="entry name" value="GH10112P-RELATED"/>
    <property type="match status" value="1"/>
</dbReference>
<dbReference type="CDD" id="cd19954">
    <property type="entry name" value="serpin42Dd-like_insects"/>
    <property type="match status" value="1"/>
</dbReference>
<dbReference type="MEROPS" id="I04.966"/>
<dbReference type="OrthoDB" id="671595at2759"/>
<dbReference type="Proteomes" id="UP000008792">
    <property type="component" value="Unassembled WGS sequence"/>
</dbReference>
<dbReference type="Pfam" id="PF00079">
    <property type="entry name" value="Serpin"/>
    <property type="match status" value="1"/>
</dbReference>
<reference evidence="6" key="3">
    <citation type="submission" date="2008-06" db="EMBL/GenBank/DDBJ databases">
        <authorList>
            <consortium name="FlyBase"/>
        </authorList>
    </citation>
    <scope>NUCLEOTIDE SEQUENCE</scope>
    <source>
        <strain evidence="6">TSC#15010-1051.87</strain>
    </source>
</reference>
<keyword evidence="3" id="KW-0722">Serine protease inhibitor</keyword>
<dbReference type="InterPro" id="IPR042178">
    <property type="entry name" value="Serpin_sf_1"/>
</dbReference>
<dbReference type="Gene3D" id="2.30.39.10">
    <property type="entry name" value="Alpha-1-antitrypsin, domain 1"/>
    <property type="match status" value="1"/>
</dbReference>